<keyword evidence="2" id="KW-1185">Reference proteome</keyword>
<organism evidence="1 2">
    <name type="scientific">Brachionus plicatilis</name>
    <name type="common">Marine rotifer</name>
    <name type="synonym">Brachionus muelleri</name>
    <dbReference type="NCBI Taxonomy" id="10195"/>
    <lineage>
        <taxon>Eukaryota</taxon>
        <taxon>Metazoa</taxon>
        <taxon>Spiralia</taxon>
        <taxon>Gnathifera</taxon>
        <taxon>Rotifera</taxon>
        <taxon>Eurotatoria</taxon>
        <taxon>Monogononta</taxon>
        <taxon>Pseudotrocha</taxon>
        <taxon>Ploima</taxon>
        <taxon>Brachionidae</taxon>
        <taxon>Brachionus</taxon>
    </lineage>
</organism>
<proteinExistence type="predicted"/>
<protein>
    <submittedName>
        <fullName evidence="1">Uncharacterized protein</fullName>
    </submittedName>
</protein>
<comment type="caution">
    <text evidence="1">The sequence shown here is derived from an EMBL/GenBank/DDBJ whole genome shotgun (WGS) entry which is preliminary data.</text>
</comment>
<dbReference type="Proteomes" id="UP000276133">
    <property type="component" value="Unassembled WGS sequence"/>
</dbReference>
<reference evidence="1 2" key="1">
    <citation type="journal article" date="2018" name="Sci. Rep.">
        <title>Genomic signatures of local adaptation to the degree of environmental predictability in rotifers.</title>
        <authorList>
            <person name="Franch-Gras L."/>
            <person name="Hahn C."/>
            <person name="Garcia-Roger E.M."/>
            <person name="Carmona M.J."/>
            <person name="Serra M."/>
            <person name="Gomez A."/>
        </authorList>
    </citation>
    <scope>NUCLEOTIDE SEQUENCE [LARGE SCALE GENOMIC DNA]</scope>
    <source>
        <strain evidence="1">HYR1</strain>
    </source>
</reference>
<dbReference type="EMBL" id="REGN01002743">
    <property type="protein sequence ID" value="RNA26435.1"/>
    <property type="molecule type" value="Genomic_DNA"/>
</dbReference>
<sequence length="69" mass="8547">MEKIDLLKNEEFLILFCFRKYKIYFFCYKEEIVLKNLSTTSKYQGIIMRAFSIKREQFYCQLPEKLKED</sequence>
<gene>
    <name evidence="1" type="ORF">BpHYR1_028783</name>
</gene>
<name>A0A3M7RSY9_BRAPC</name>
<accession>A0A3M7RSY9</accession>
<dbReference type="AlphaFoldDB" id="A0A3M7RSY9"/>
<evidence type="ECO:0000313" key="1">
    <source>
        <dbReference type="EMBL" id="RNA26435.1"/>
    </source>
</evidence>
<evidence type="ECO:0000313" key="2">
    <source>
        <dbReference type="Proteomes" id="UP000276133"/>
    </source>
</evidence>